<sequence>MYLIDGEDIPLEMLTAGEARTVLDALRVQAAANSAADHQDRALAARIDEVSAWLEQLAAEAAEEAKAEAAAEHAADLYADYLAGIL</sequence>
<dbReference type="EMBL" id="CTEC01000001">
    <property type="protein sequence ID" value="CQD01969.1"/>
    <property type="molecule type" value="Genomic_DNA"/>
</dbReference>
<accession>A0A0U1CU07</accession>
<organism evidence="1 2">
    <name type="scientific">Mycobacterium europaeum</name>
    <dbReference type="NCBI Taxonomy" id="761804"/>
    <lineage>
        <taxon>Bacteria</taxon>
        <taxon>Bacillati</taxon>
        <taxon>Actinomycetota</taxon>
        <taxon>Actinomycetes</taxon>
        <taxon>Mycobacteriales</taxon>
        <taxon>Mycobacteriaceae</taxon>
        <taxon>Mycobacterium</taxon>
        <taxon>Mycobacterium simiae complex</taxon>
    </lineage>
</organism>
<evidence type="ECO:0000313" key="2">
    <source>
        <dbReference type="Proteomes" id="UP000199601"/>
    </source>
</evidence>
<name>A0A0U1CU07_9MYCO</name>
<dbReference type="RefSeq" id="WP_083071696.1">
    <property type="nucleotide sequence ID" value="NZ_CTEC01000001.1"/>
</dbReference>
<protein>
    <submittedName>
        <fullName evidence="1">Uncharacterized protein</fullName>
    </submittedName>
</protein>
<reference evidence="2" key="1">
    <citation type="submission" date="2015-03" db="EMBL/GenBank/DDBJ databases">
        <authorList>
            <person name="Urmite Genomes"/>
        </authorList>
    </citation>
    <scope>NUCLEOTIDE SEQUENCE [LARGE SCALE GENOMIC DNA]</scope>
    <source>
        <strain evidence="2">CSUR P1344</strain>
    </source>
</reference>
<dbReference type="Proteomes" id="UP000199601">
    <property type="component" value="Unassembled WGS sequence"/>
</dbReference>
<gene>
    <name evidence="1" type="ORF">BN000_00022</name>
</gene>
<dbReference type="AlphaFoldDB" id="A0A0U1CU07"/>
<proteinExistence type="predicted"/>
<evidence type="ECO:0000313" key="1">
    <source>
        <dbReference type="EMBL" id="CQD01969.1"/>
    </source>
</evidence>
<keyword evidence="2" id="KW-1185">Reference proteome</keyword>